<keyword evidence="1" id="KW-0472">Membrane</keyword>
<dbReference type="RefSeq" id="WP_282301446.1">
    <property type="nucleotide sequence ID" value="NZ_CP124616.1"/>
</dbReference>
<dbReference type="Proteomes" id="UP001241605">
    <property type="component" value="Chromosome"/>
</dbReference>
<proteinExistence type="predicted"/>
<evidence type="ECO:0000313" key="2">
    <source>
        <dbReference type="EMBL" id="WGW04810.1"/>
    </source>
</evidence>
<protein>
    <submittedName>
        <fullName evidence="2">Aspartate carbamoyltransferase catalytic subunit</fullName>
    </submittedName>
</protein>
<reference evidence="2 3" key="1">
    <citation type="submission" date="2023-05" db="EMBL/GenBank/DDBJ databases">
        <title>YMD87, complete Genome.</title>
        <authorList>
            <person name="Zhang J."/>
            <person name="Xu X."/>
        </authorList>
    </citation>
    <scope>NUCLEOTIDE SEQUENCE [LARGE SCALE GENOMIC DNA]</scope>
    <source>
        <strain evidence="2 3">YMD87</strain>
    </source>
</reference>
<dbReference type="EMBL" id="CP124616">
    <property type="protein sequence ID" value="WGW04810.1"/>
    <property type="molecule type" value="Genomic_DNA"/>
</dbReference>
<organism evidence="2 3">
    <name type="scientific">Tropicibacter oceani</name>
    <dbReference type="NCBI Taxonomy" id="3058420"/>
    <lineage>
        <taxon>Bacteria</taxon>
        <taxon>Pseudomonadati</taxon>
        <taxon>Pseudomonadota</taxon>
        <taxon>Alphaproteobacteria</taxon>
        <taxon>Rhodobacterales</taxon>
        <taxon>Roseobacteraceae</taxon>
        <taxon>Tropicibacter</taxon>
    </lineage>
</organism>
<sequence length="193" mass="21531">MTETGPASAAPLSPPPGWEGLLDPGEVILWQARPAPGLSLGRVQPMRHVMGLIFVTFSLFWMSVASSITGQIKEGPVGLFPLFGLIFLAIGMWNAGLFVIWNAFVRRFTTYTLTNRRGFVASNTPLLGRKLKSYPIQPDTPLEFEGDDPGTIWFAERHVMTKNGSHRHRIGFERIPEARKVYALLRQIQRGEA</sequence>
<evidence type="ECO:0000256" key="1">
    <source>
        <dbReference type="SAM" id="Phobius"/>
    </source>
</evidence>
<gene>
    <name evidence="2" type="ORF">QF118_04460</name>
</gene>
<evidence type="ECO:0000313" key="3">
    <source>
        <dbReference type="Proteomes" id="UP001241605"/>
    </source>
</evidence>
<accession>A0ABY8QJX4</accession>
<feature type="transmembrane region" description="Helical" evidence="1">
    <location>
        <begin position="80"/>
        <end position="104"/>
    </location>
</feature>
<keyword evidence="1" id="KW-1133">Transmembrane helix</keyword>
<name>A0ABY8QJX4_9RHOB</name>
<keyword evidence="3" id="KW-1185">Reference proteome</keyword>
<keyword evidence="1" id="KW-0812">Transmembrane</keyword>
<feature type="transmembrane region" description="Helical" evidence="1">
    <location>
        <begin position="49"/>
        <end position="68"/>
    </location>
</feature>